<name>A0ABM8GEC0_9MICO</name>
<gene>
    <name evidence="1" type="ORF">GCM10025866_25690</name>
</gene>
<accession>A0ABM8GEC0</accession>
<evidence type="ECO:0000313" key="2">
    <source>
        <dbReference type="Proteomes" id="UP001321498"/>
    </source>
</evidence>
<organism evidence="1 2">
    <name type="scientific">Naasia aerilata</name>
    <dbReference type="NCBI Taxonomy" id="1162966"/>
    <lineage>
        <taxon>Bacteria</taxon>
        <taxon>Bacillati</taxon>
        <taxon>Actinomycetota</taxon>
        <taxon>Actinomycetes</taxon>
        <taxon>Micrococcales</taxon>
        <taxon>Microbacteriaceae</taxon>
        <taxon>Naasia</taxon>
    </lineage>
</organism>
<sequence length="95" mass="10197">MLVEAQVVRVDAEVDVPAEALVDPVLVPFLVGARLDEELHLHLLELAGAEDEVAGRDLVAEALPDLADAERGFIRAELSTLAKLTKMPCAVSGRR</sequence>
<evidence type="ECO:0000313" key="1">
    <source>
        <dbReference type="EMBL" id="BDZ46660.1"/>
    </source>
</evidence>
<proteinExistence type="predicted"/>
<dbReference type="Proteomes" id="UP001321498">
    <property type="component" value="Chromosome"/>
</dbReference>
<reference evidence="2" key="1">
    <citation type="journal article" date="2019" name="Int. J. Syst. Evol. Microbiol.">
        <title>The Global Catalogue of Microorganisms (GCM) 10K type strain sequencing project: providing services to taxonomists for standard genome sequencing and annotation.</title>
        <authorList>
            <consortium name="The Broad Institute Genomics Platform"/>
            <consortium name="The Broad Institute Genome Sequencing Center for Infectious Disease"/>
            <person name="Wu L."/>
            <person name="Ma J."/>
        </authorList>
    </citation>
    <scope>NUCLEOTIDE SEQUENCE [LARGE SCALE GENOMIC DNA]</scope>
    <source>
        <strain evidence="2">NBRC 108725</strain>
    </source>
</reference>
<dbReference type="EMBL" id="AP027731">
    <property type="protein sequence ID" value="BDZ46660.1"/>
    <property type="molecule type" value="Genomic_DNA"/>
</dbReference>
<keyword evidence="2" id="KW-1185">Reference proteome</keyword>
<protein>
    <submittedName>
        <fullName evidence="1">Uncharacterized protein</fullName>
    </submittedName>
</protein>